<feature type="non-terminal residue" evidence="2">
    <location>
        <position position="111"/>
    </location>
</feature>
<protein>
    <submittedName>
        <fullName evidence="2">Ribosomal protein S12</fullName>
    </submittedName>
</protein>
<accession>A0A146KC11</accession>
<dbReference type="EMBL" id="GDID01003595">
    <property type="protein sequence ID" value="JAP93011.1"/>
    <property type="molecule type" value="Transcribed_RNA"/>
</dbReference>
<sequence length="111" mass="13258">MNDTIKEMQLLFNKIRRYGKLLTGFQRCLQALEEQKPKFVFIAADCDQLAFKNLMINQCDKTNTTINQRFPKAILAKFLNIKEKEAQLFVIQDFGEKWTELDQRTFDNKFW</sequence>
<dbReference type="InterPro" id="IPR004038">
    <property type="entry name" value="Ribosomal_eL8/eL30/eS12/Gad45"/>
</dbReference>
<dbReference type="SUPFAM" id="SSF55315">
    <property type="entry name" value="L30e-like"/>
    <property type="match status" value="1"/>
</dbReference>
<reference evidence="2" key="1">
    <citation type="submission" date="2015-07" db="EMBL/GenBank/DDBJ databases">
        <title>Adaptation to a free-living lifestyle via gene acquisitions in the diplomonad Trepomonas sp. PC1.</title>
        <authorList>
            <person name="Xu F."/>
            <person name="Jerlstrom-Hultqvist J."/>
            <person name="Kolisko M."/>
            <person name="Simpson A.G.B."/>
            <person name="Roger A.J."/>
            <person name="Svard S.G."/>
            <person name="Andersson J.O."/>
        </authorList>
    </citation>
    <scope>NUCLEOTIDE SEQUENCE</scope>
    <source>
        <strain evidence="2">PC1</strain>
    </source>
</reference>
<keyword evidence="2" id="KW-0687">Ribonucleoprotein</keyword>
<dbReference type="GO" id="GO:0005840">
    <property type="term" value="C:ribosome"/>
    <property type="evidence" value="ECO:0007669"/>
    <property type="project" value="UniProtKB-KW"/>
</dbReference>
<gene>
    <name evidence="2" type="ORF">TPC1_14865</name>
</gene>
<name>A0A146KC11_9EUKA</name>
<feature type="domain" description="Ribosomal protein eL8/eL30/eS12/Gadd45" evidence="1">
    <location>
        <begin position="11"/>
        <end position="93"/>
    </location>
</feature>
<keyword evidence="2" id="KW-0689">Ribosomal protein</keyword>
<dbReference type="Pfam" id="PF01248">
    <property type="entry name" value="Ribosomal_L7Ae"/>
    <property type="match status" value="1"/>
</dbReference>
<dbReference type="Gene3D" id="3.30.1330.30">
    <property type="match status" value="1"/>
</dbReference>
<proteinExistence type="predicted"/>
<organism evidence="2">
    <name type="scientific">Trepomonas sp. PC1</name>
    <dbReference type="NCBI Taxonomy" id="1076344"/>
    <lineage>
        <taxon>Eukaryota</taxon>
        <taxon>Metamonada</taxon>
        <taxon>Diplomonadida</taxon>
        <taxon>Hexamitidae</taxon>
        <taxon>Hexamitinae</taxon>
        <taxon>Trepomonas</taxon>
    </lineage>
</organism>
<evidence type="ECO:0000259" key="1">
    <source>
        <dbReference type="Pfam" id="PF01248"/>
    </source>
</evidence>
<dbReference type="InterPro" id="IPR029064">
    <property type="entry name" value="Ribosomal_eL30-like_sf"/>
</dbReference>
<dbReference type="AlphaFoldDB" id="A0A146KC11"/>
<evidence type="ECO:0000313" key="2">
    <source>
        <dbReference type="EMBL" id="JAP93011.1"/>
    </source>
</evidence>